<keyword evidence="1" id="KW-1133">Transmembrane helix</keyword>
<keyword evidence="3" id="KW-1185">Reference proteome</keyword>
<evidence type="ECO:0000313" key="2">
    <source>
        <dbReference type="EMBL" id="RXH68570.1"/>
    </source>
</evidence>
<dbReference type="AlphaFoldDB" id="A0A498HCU0"/>
<sequence length="86" mass="9379">MLNEIFTLLQSSLFGLVSVVTSLIIIRLFINVGGSFSLKDMFAAGTDTYTIIDWAIVQGDSSLTSSSSITNAKKVNPRCENPLLRH</sequence>
<keyword evidence="1" id="KW-0812">Transmembrane</keyword>
<feature type="transmembrane region" description="Helical" evidence="1">
    <location>
        <begin position="12"/>
        <end position="30"/>
    </location>
</feature>
<evidence type="ECO:0000313" key="3">
    <source>
        <dbReference type="Proteomes" id="UP000290289"/>
    </source>
</evidence>
<comment type="caution">
    <text evidence="2">The sequence shown here is derived from an EMBL/GenBank/DDBJ whole genome shotgun (WGS) entry which is preliminary data.</text>
</comment>
<evidence type="ECO:0000256" key="1">
    <source>
        <dbReference type="SAM" id="Phobius"/>
    </source>
</evidence>
<accession>A0A498HCU0</accession>
<reference evidence="2 3" key="1">
    <citation type="submission" date="2018-10" db="EMBL/GenBank/DDBJ databases">
        <title>A high-quality apple genome assembly.</title>
        <authorList>
            <person name="Hu J."/>
        </authorList>
    </citation>
    <scope>NUCLEOTIDE SEQUENCE [LARGE SCALE GENOMIC DNA]</scope>
    <source>
        <strain evidence="3">cv. HFTH1</strain>
        <tissue evidence="2">Young leaf</tissue>
    </source>
</reference>
<dbReference type="EMBL" id="RDQH01000343">
    <property type="protein sequence ID" value="RXH68570.1"/>
    <property type="molecule type" value="Genomic_DNA"/>
</dbReference>
<organism evidence="2 3">
    <name type="scientific">Malus domestica</name>
    <name type="common">Apple</name>
    <name type="synonym">Pyrus malus</name>
    <dbReference type="NCBI Taxonomy" id="3750"/>
    <lineage>
        <taxon>Eukaryota</taxon>
        <taxon>Viridiplantae</taxon>
        <taxon>Streptophyta</taxon>
        <taxon>Embryophyta</taxon>
        <taxon>Tracheophyta</taxon>
        <taxon>Spermatophyta</taxon>
        <taxon>Magnoliopsida</taxon>
        <taxon>eudicotyledons</taxon>
        <taxon>Gunneridae</taxon>
        <taxon>Pentapetalae</taxon>
        <taxon>rosids</taxon>
        <taxon>fabids</taxon>
        <taxon>Rosales</taxon>
        <taxon>Rosaceae</taxon>
        <taxon>Amygdaloideae</taxon>
        <taxon>Maleae</taxon>
        <taxon>Malus</taxon>
    </lineage>
</organism>
<gene>
    <name evidence="2" type="ORF">DVH24_030903</name>
</gene>
<protein>
    <submittedName>
        <fullName evidence="2">Uncharacterized protein</fullName>
    </submittedName>
</protein>
<proteinExistence type="predicted"/>
<name>A0A498HCU0_MALDO</name>
<dbReference type="Proteomes" id="UP000290289">
    <property type="component" value="Chromosome 17"/>
</dbReference>
<keyword evidence="1" id="KW-0472">Membrane</keyword>